<evidence type="ECO:0000256" key="8">
    <source>
        <dbReference type="PROSITE-ProRule" id="PRU01360"/>
    </source>
</evidence>
<evidence type="ECO:0000256" key="2">
    <source>
        <dbReference type="ARBA" id="ARBA00022448"/>
    </source>
</evidence>
<evidence type="ECO:0000313" key="13">
    <source>
        <dbReference type="EMBL" id="ASJ96336.1"/>
    </source>
</evidence>
<gene>
    <name evidence="13" type="ORF">CFF01_06905</name>
</gene>
<feature type="chain" id="PRO_5042217559" evidence="10">
    <location>
        <begin position="32"/>
        <end position="871"/>
    </location>
</feature>
<dbReference type="Pfam" id="PF07715">
    <property type="entry name" value="Plug"/>
    <property type="match status" value="1"/>
</dbReference>
<dbReference type="PANTHER" id="PTHR47234:SF2">
    <property type="entry name" value="TONB-DEPENDENT RECEPTOR"/>
    <property type="match status" value="1"/>
</dbReference>
<sequence>MYKNSLLANSVRFALVSGAAMTAFTAPAVFAADEEAADKVERIEVTGSRIKRSDLEGASPVTTITAEDMKVEGNFTVADALRNSNLNSFGSFSERSGSSAQSQATIDLRGAGSSRTLVLIDGKRFPGSPTLGGASANLNAIPMAAVERIEILTDGASSTYGSDAIAGVVNIIMKKNFQGIEFNVGGGSRERDGGLTSKEFSVVAGYEMDKGNITFAFDHQDRKGISDADREFTAPWMKDLDGDGVIQAYNETDGWSYYGATVLAPDFSEAQASLLCDDLIAQYGENVFKRVAADADWSEGSEYCMYAYGNVSYNKASVDRNTVYVDANYELGEDVEWFGRIMFTQNNSFGRYAPPAAPWTNMTADNPHNPYGEDGAYGLYRWVGIGTRDGRVDDYNQDYLTGLRGSISSWNDATWEFYYHYNKADNKSIGEYYLSYSGLAYNEANGIDLGSEQGVANMKATTLTQDKATFHQYNAGIGFDAGELPGGAAAHYFGLEYFEQDYASIYDAQSEAGLIGGSAGNSAGGDRQVWAAFYEAALPLIDSVELNLAARYDDYSDFGDNLAPKASIRWQALDNLVVRASYSEAFRAPALDQLYAATTFSADTGTDYPFCESNGISEADCSSRQYDTYIRANKDLGPETSEYLNFGVAWDVVDNFGIKVDYFDLNIDNVISRRSITNVMEGIADGTLNPTETFYVVRAPGQGGKLGAAREIGTGYGNGDKLQIKGLDVAFNGNFETSFGDWGINWNNSFVFDYIVEVQGGESAEDTAGWNGQPDYKSVFTTSYTNGDHRVSWNMNYTASTYEDKDSGKLDSWLIHNLSYTYNAGAYGAIMLTVNNLTDEDPVLSSAGKYENPDLYNNYGREYRASYTLKF</sequence>
<dbReference type="InterPro" id="IPR036942">
    <property type="entry name" value="Beta-barrel_TonB_sf"/>
</dbReference>
<keyword evidence="4 8" id="KW-0812">Transmembrane</keyword>
<evidence type="ECO:0000313" key="14">
    <source>
        <dbReference type="Proteomes" id="UP000198233"/>
    </source>
</evidence>
<comment type="subcellular location">
    <subcellularLocation>
        <location evidence="1 8">Cell outer membrane</location>
        <topology evidence="1 8">Multi-pass membrane protein</topology>
    </subcellularLocation>
</comment>
<dbReference type="InterPro" id="IPR000531">
    <property type="entry name" value="Beta-barrel_TonB"/>
</dbReference>
<accession>A0AAC9XMW0</accession>
<feature type="signal peptide" evidence="10">
    <location>
        <begin position="1"/>
        <end position="31"/>
    </location>
</feature>
<dbReference type="PROSITE" id="PS52016">
    <property type="entry name" value="TONB_DEPENDENT_REC_3"/>
    <property type="match status" value="1"/>
</dbReference>
<evidence type="ECO:0000256" key="3">
    <source>
        <dbReference type="ARBA" id="ARBA00022452"/>
    </source>
</evidence>
<feature type="domain" description="TonB-dependent receptor-like beta-barrel" evidence="11">
    <location>
        <begin position="365"/>
        <end position="837"/>
    </location>
</feature>
<keyword evidence="6 8" id="KW-0472">Membrane</keyword>
<dbReference type="InterPro" id="IPR012910">
    <property type="entry name" value="Plug_dom"/>
</dbReference>
<keyword evidence="5 9" id="KW-0798">TonB box</keyword>
<evidence type="ECO:0000259" key="12">
    <source>
        <dbReference type="Pfam" id="PF07715"/>
    </source>
</evidence>
<feature type="domain" description="TonB-dependent receptor plug" evidence="12">
    <location>
        <begin position="57"/>
        <end position="168"/>
    </location>
</feature>
<keyword evidence="3 8" id="KW-1134">Transmembrane beta strand</keyword>
<dbReference type="InterPro" id="IPR039426">
    <property type="entry name" value="TonB-dep_rcpt-like"/>
</dbReference>
<evidence type="ECO:0000256" key="9">
    <source>
        <dbReference type="RuleBase" id="RU003357"/>
    </source>
</evidence>
<evidence type="ECO:0000256" key="6">
    <source>
        <dbReference type="ARBA" id="ARBA00023136"/>
    </source>
</evidence>
<dbReference type="InterPro" id="IPR037066">
    <property type="entry name" value="Plug_dom_sf"/>
</dbReference>
<dbReference type="RefSeq" id="WP_088904317.1">
    <property type="nucleotide sequence ID" value="NZ_CP022272.1"/>
</dbReference>
<name>A0AAC9XMW0_9GAMM</name>
<dbReference type="AlphaFoldDB" id="A0AAC9XMW0"/>
<keyword evidence="2 8" id="KW-0813">Transport</keyword>
<dbReference type="KEGG" id="smav:CFF01_06905"/>
<organism evidence="13 14">
    <name type="scientific">Shewanella marisflavi</name>
    <dbReference type="NCBI Taxonomy" id="260364"/>
    <lineage>
        <taxon>Bacteria</taxon>
        <taxon>Pseudomonadati</taxon>
        <taxon>Pseudomonadota</taxon>
        <taxon>Gammaproteobacteria</taxon>
        <taxon>Alteromonadales</taxon>
        <taxon>Shewanellaceae</taxon>
        <taxon>Shewanella</taxon>
    </lineage>
</organism>
<keyword evidence="10" id="KW-0732">Signal</keyword>
<reference evidence="13 14" key="1">
    <citation type="submission" date="2017-06" db="EMBL/GenBank/DDBJ databases">
        <title>Complete genome sequence of Shewanella marisflavi EP1 associated with anaerobic 2,4-dinitrotoluene reduction and salt tolerance.</title>
        <authorList>
            <person name="Huang J."/>
        </authorList>
    </citation>
    <scope>NUCLEOTIDE SEQUENCE [LARGE SCALE GENOMIC DNA]</scope>
    <source>
        <strain evidence="13 14">EP1</strain>
    </source>
</reference>
<dbReference type="GO" id="GO:0009279">
    <property type="term" value="C:cell outer membrane"/>
    <property type="evidence" value="ECO:0007669"/>
    <property type="project" value="UniProtKB-SubCell"/>
</dbReference>
<dbReference type="Gene3D" id="2.40.170.20">
    <property type="entry name" value="TonB-dependent receptor, beta-barrel domain"/>
    <property type="match status" value="1"/>
</dbReference>
<evidence type="ECO:0000256" key="10">
    <source>
        <dbReference type="SAM" id="SignalP"/>
    </source>
</evidence>
<proteinExistence type="inferred from homology"/>
<protein>
    <submittedName>
        <fullName evidence="13">TonB-dependent receptor</fullName>
    </submittedName>
</protein>
<evidence type="ECO:0000256" key="4">
    <source>
        <dbReference type="ARBA" id="ARBA00022692"/>
    </source>
</evidence>
<dbReference type="Pfam" id="PF00593">
    <property type="entry name" value="TonB_dep_Rec_b-barrel"/>
    <property type="match status" value="1"/>
</dbReference>
<dbReference type="SUPFAM" id="SSF56935">
    <property type="entry name" value="Porins"/>
    <property type="match status" value="1"/>
</dbReference>
<dbReference type="CDD" id="cd01347">
    <property type="entry name" value="ligand_gated_channel"/>
    <property type="match status" value="1"/>
</dbReference>
<evidence type="ECO:0000259" key="11">
    <source>
        <dbReference type="Pfam" id="PF00593"/>
    </source>
</evidence>
<dbReference type="PANTHER" id="PTHR47234">
    <property type="match status" value="1"/>
</dbReference>
<dbReference type="Gene3D" id="2.170.130.10">
    <property type="entry name" value="TonB-dependent receptor, plug domain"/>
    <property type="match status" value="1"/>
</dbReference>
<evidence type="ECO:0000256" key="1">
    <source>
        <dbReference type="ARBA" id="ARBA00004571"/>
    </source>
</evidence>
<keyword evidence="13" id="KW-0675">Receptor</keyword>
<dbReference type="Proteomes" id="UP000198233">
    <property type="component" value="Chromosome"/>
</dbReference>
<comment type="similarity">
    <text evidence="8 9">Belongs to the TonB-dependent receptor family.</text>
</comment>
<keyword evidence="7 8" id="KW-0998">Cell outer membrane</keyword>
<dbReference type="EMBL" id="CP022272">
    <property type="protein sequence ID" value="ASJ96336.1"/>
    <property type="molecule type" value="Genomic_DNA"/>
</dbReference>
<evidence type="ECO:0000256" key="5">
    <source>
        <dbReference type="ARBA" id="ARBA00023077"/>
    </source>
</evidence>
<evidence type="ECO:0000256" key="7">
    <source>
        <dbReference type="ARBA" id="ARBA00023237"/>
    </source>
</evidence>